<proteinExistence type="predicted"/>
<evidence type="ECO:0000256" key="5">
    <source>
        <dbReference type="ARBA" id="ARBA00022825"/>
    </source>
</evidence>
<evidence type="ECO:0000259" key="9">
    <source>
        <dbReference type="PROSITE" id="PS51695"/>
    </source>
</evidence>
<feature type="binding site" evidence="8">
    <location>
        <position position="887"/>
    </location>
    <ligand>
        <name>Ca(2+)</name>
        <dbReference type="ChEBI" id="CHEBI:29108"/>
    </ligand>
</feature>
<evidence type="ECO:0000256" key="6">
    <source>
        <dbReference type="ARBA" id="ARBA00022837"/>
    </source>
</evidence>
<keyword evidence="6 8" id="KW-0106">Calcium</keyword>
<keyword evidence="4" id="KW-0378">Hydrolase</keyword>
<feature type="binding site" evidence="8">
    <location>
        <position position="888"/>
    </location>
    <ligand>
        <name>Ca(2+)</name>
        <dbReference type="ChEBI" id="CHEBI:29108"/>
    </ligand>
</feature>
<dbReference type="CDD" id="cd04056">
    <property type="entry name" value="Peptidases_S53"/>
    <property type="match status" value="1"/>
</dbReference>
<feature type="binding site" evidence="8">
    <location>
        <position position="908"/>
    </location>
    <ligand>
        <name>Ca(2+)</name>
        <dbReference type="ChEBI" id="CHEBI:29108"/>
    </ligand>
</feature>
<name>A0AAV5ANF6_9AGAM</name>
<keyword evidence="7" id="KW-0865">Zymogen</keyword>
<dbReference type="InterPro" id="IPR036852">
    <property type="entry name" value="Peptidase_S8/S53_dom_sf"/>
</dbReference>
<dbReference type="PANTHER" id="PTHR14218">
    <property type="entry name" value="PROTEASE S8 TRIPEPTIDYL PEPTIDASE I CLN2"/>
    <property type="match status" value="1"/>
</dbReference>
<comment type="caution">
    <text evidence="10">The sequence shown here is derived from an EMBL/GenBank/DDBJ whole genome shotgun (WGS) entry which is preliminary data.</text>
</comment>
<dbReference type="GO" id="GO:0006508">
    <property type="term" value="P:proteolysis"/>
    <property type="evidence" value="ECO:0007669"/>
    <property type="project" value="UniProtKB-KW"/>
</dbReference>
<keyword evidence="5" id="KW-0720">Serine protease</keyword>
<evidence type="ECO:0000256" key="4">
    <source>
        <dbReference type="ARBA" id="ARBA00022801"/>
    </source>
</evidence>
<dbReference type="GO" id="GO:0004252">
    <property type="term" value="F:serine-type endopeptidase activity"/>
    <property type="evidence" value="ECO:0007669"/>
    <property type="project" value="InterPro"/>
</dbReference>
<dbReference type="PROSITE" id="PS51695">
    <property type="entry name" value="SEDOLISIN"/>
    <property type="match status" value="1"/>
</dbReference>
<dbReference type="GO" id="GO:0005576">
    <property type="term" value="C:extracellular region"/>
    <property type="evidence" value="ECO:0007669"/>
    <property type="project" value="UniProtKB-SubCell"/>
</dbReference>
<evidence type="ECO:0000256" key="3">
    <source>
        <dbReference type="ARBA" id="ARBA00022723"/>
    </source>
</evidence>
<dbReference type="PANTHER" id="PTHR14218:SF15">
    <property type="entry name" value="TRIPEPTIDYL-PEPTIDASE 1"/>
    <property type="match status" value="1"/>
</dbReference>
<feature type="domain" description="Peptidase S53" evidence="9">
    <location>
        <begin position="559"/>
        <end position="925"/>
    </location>
</feature>
<dbReference type="SUPFAM" id="SSF52058">
    <property type="entry name" value="L domain-like"/>
    <property type="match status" value="1"/>
</dbReference>
<dbReference type="SMART" id="SM00944">
    <property type="entry name" value="Pro-kuma_activ"/>
    <property type="match status" value="1"/>
</dbReference>
<reference evidence="10" key="1">
    <citation type="submission" date="2021-10" db="EMBL/GenBank/DDBJ databases">
        <title>De novo Genome Assembly of Clathrus columnatus (Basidiomycota, Fungi) Using Illumina and Nanopore Sequence Data.</title>
        <authorList>
            <person name="Ogiso-Tanaka E."/>
            <person name="Itagaki H."/>
            <person name="Hosoya T."/>
            <person name="Hosaka K."/>
        </authorList>
    </citation>
    <scope>NUCLEOTIDE SEQUENCE</scope>
    <source>
        <strain evidence="10">MO-923</strain>
    </source>
</reference>
<keyword evidence="11" id="KW-1185">Reference proteome</keyword>
<evidence type="ECO:0000313" key="11">
    <source>
        <dbReference type="Proteomes" id="UP001050691"/>
    </source>
</evidence>
<dbReference type="SUPFAM" id="SSF54897">
    <property type="entry name" value="Protease propeptides/inhibitors"/>
    <property type="match status" value="1"/>
</dbReference>
<evidence type="ECO:0000256" key="8">
    <source>
        <dbReference type="PROSITE-ProRule" id="PRU01032"/>
    </source>
</evidence>
<sequence length="925" mass="101231">MSSSSGSPNPFSLSDIMLLFPRLENFFCDFPFKPDLRFTLQSRPELKAMQISIRNMENVTALGHFHELYWLSVTFTPVTVPLPSILEVIQNFPKLRVLFLFTLHQKTIKFMYPITYLHELTVLVSNCPILHLIDAPKLSYLDVIQDLQDYSIPEDHHGHFCGFNFSTIAQLRSERSDVHGTYYITGKKNKWDDPKNISRSLFDKYWINGVGSIFEYPTSYPNQFFLSLQTDAAILRSTQPMKLARPPAALIPTLTSCLEKATNVEEIILNNFAISDLNNIEMDSLSNALKNTTTVRNLIVLTTGNLDAIHVFLSDRKICPYLERLTYTRFGPTISPFPSDLFPKLRDLIDRRFSSVRLSFISSFGLASLVIFVLISSSPVQEHLLVHGEIHTLPQEFQINGAADPQHILTLTIELVSNNMTGLEKELYAVSDPKSDRYGQHLNRSQVDSFVRPSVQASATLNKWLADQGITVTSKSSAENLIKIQVPVKQANSITHIPSNQSMVRAMTYSLPKRLSPHTQGIYPITKQVLITYRLIILPKHSIASPVGKQRALLNATFRRGVDAVQDLYNIPRDTPDQGATGGVGVLTFGKANVKGSEVAKYLQTTRTDVSLSGVQLGLVSISGGDDSQTDFSTGLEGNIDTQMVLGISPHSPVTIYSSSDSMNGLELTDLLNAVGFLSGQSNIPQVIVFNYAILESTEDSDEKIEKAICNAIMELGSQGVSFLATSGDGGVVGLSTNQLNPCSSSNSFAPTFPSTCTYVTSVGSTSFSSGADLEIGSLDSASGFSNVFPRAPYQADSVNGYLKQIGSLYSGRFNASGRGFPDISAITGNVGMVFDGDRTITETTLSSVPIVAAIIADLNAQRQSQGNPPLGFLNPLFYSNPHVFDDITQGNNPGCGTNGFPAKNGWDAITGLGSPNYTALQQIV</sequence>
<dbReference type="InterPro" id="IPR015366">
    <property type="entry name" value="S53_propep"/>
</dbReference>
<gene>
    <name evidence="10" type="ORF">Clacol_010466</name>
</gene>
<evidence type="ECO:0000256" key="7">
    <source>
        <dbReference type="ARBA" id="ARBA00023145"/>
    </source>
</evidence>
<dbReference type="Gene3D" id="3.40.50.200">
    <property type="entry name" value="Peptidase S8/S53 domain"/>
    <property type="match status" value="1"/>
</dbReference>
<comment type="cofactor">
    <cofactor evidence="8">
        <name>Ca(2+)</name>
        <dbReference type="ChEBI" id="CHEBI:29108"/>
    </cofactor>
    <text evidence="8">Binds 1 Ca(2+) ion per subunit.</text>
</comment>
<dbReference type="EMBL" id="BPWL01000013">
    <property type="protein sequence ID" value="GJJ16186.1"/>
    <property type="molecule type" value="Genomic_DNA"/>
</dbReference>
<comment type="caution">
    <text evidence="8">Lacks conserved residue(s) required for the propagation of feature annotation.</text>
</comment>
<keyword evidence="2" id="KW-0645">Protease</keyword>
<protein>
    <recommendedName>
        <fullName evidence="9">Peptidase S53 domain-containing protein</fullName>
    </recommendedName>
</protein>
<evidence type="ECO:0000256" key="2">
    <source>
        <dbReference type="ARBA" id="ARBA00022670"/>
    </source>
</evidence>
<organism evidence="10 11">
    <name type="scientific">Clathrus columnatus</name>
    <dbReference type="NCBI Taxonomy" id="1419009"/>
    <lineage>
        <taxon>Eukaryota</taxon>
        <taxon>Fungi</taxon>
        <taxon>Dikarya</taxon>
        <taxon>Basidiomycota</taxon>
        <taxon>Agaricomycotina</taxon>
        <taxon>Agaricomycetes</taxon>
        <taxon>Phallomycetidae</taxon>
        <taxon>Phallales</taxon>
        <taxon>Clathraceae</taxon>
        <taxon>Clathrus</taxon>
    </lineage>
</organism>
<dbReference type="InterPro" id="IPR050819">
    <property type="entry name" value="Tripeptidyl-peptidase_I"/>
</dbReference>
<dbReference type="GO" id="GO:0046872">
    <property type="term" value="F:metal ion binding"/>
    <property type="evidence" value="ECO:0007669"/>
    <property type="project" value="UniProtKB-UniRule"/>
</dbReference>
<dbReference type="CDD" id="cd11377">
    <property type="entry name" value="Pro-peptidase_S53"/>
    <property type="match status" value="1"/>
</dbReference>
<dbReference type="Pfam" id="PF09286">
    <property type="entry name" value="Pro-kuma_activ"/>
    <property type="match status" value="1"/>
</dbReference>
<accession>A0AAV5ANF6</accession>
<dbReference type="Proteomes" id="UP001050691">
    <property type="component" value="Unassembled WGS sequence"/>
</dbReference>
<evidence type="ECO:0000256" key="1">
    <source>
        <dbReference type="ARBA" id="ARBA00004239"/>
    </source>
</evidence>
<keyword evidence="3 8" id="KW-0479">Metal-binding</keyword>
<dbReference type="GO" id="GO:0008240">
    <property type="term" value="F:tripeptidyl-peptidase activity"/>
    <property type="evidence" value="ECO:0007669"/>
    <property type="project" value="TreeGrafter"/>
</dbReference>
<feature type="binding site" evidence="8">
    <location>
        <position position="906"/>
    </location>
    <ligand>
        <name>Ca(2+)</name>
        <dbReference type="ChEBI" id="CHEBI:29108"/>
    </ligand>
</feature>
<dbReference type="AlphaFoldDB" id="A0AAV5ANF6"/>
<dbReference type="InterPro" id="IPR030400">
    <property type="entry name" value="Sedolisin_dom"/>
</dbReference>
<dbReference type="SUPFAM" id="SSF52743">
    <property type="entry name" value="Subtilisin-like"/>
    <property type="match status" value="1"/>
</dbReference>
<evidence type="ECO:0000313" key="10">
    <source>
        <dbReference type="EMBL" id="GJJ16186.1"/>
    </source>
</evidence>
<comment type="subcellular location">
    <subcellularLocation>
        <location evidence="1">Secreted</location>
        <location evidence="1">Extracellular space</location>
    </subcellularLocation>
</comment>